<proteinExistence type="inferred from homology"/>
<evidence type="ECO:0000313" key="10">
    <source>
        <dbReference type="Proteomes" id="UP000318542"/>
    </source>
</evidence>
<dbReference type="Gene3D" id="3.60.15.10">
    <property type="entry name" value="Ribonuclease Z/Hydroxyacylglutathione hydrolase-like"/>
    <property type="match status" value="1"/>
</dbReference>
<feature type="binding site" evidence="7">
    <location>
        <position position="62"/>
    </location>
    <ligand>
        <name>Zn(2+)</name>
        <dbReference type="ChEBI" id="CHEBI:29105"/>
        <label>1</label>
    </ligand>
</feature>
<evidence type="ECO:0000256" key="6">
    <source>
        <dbReference type="ARBA" id="ARBA00022833"/>
    </source>
</evidence>
<dbReference type="InterPro" id="IPR017782">
    <property type="entry name" value="Hydroxyacylglutathione_Hdrlase"/>
</dbReference>
<dbReference type="InterPro" id="IPR001279">
    <property type="entry name" value="Metallo-B-lactamas"/>
</dbReference>
<dbReference type="NCBIfam" id="TIGR03413">
    <property type="entry name" value="GSH_gloB"/>
    <property type="match status" value="1"/>
</dbReference>
<reference evidence="9 10" key="1">
    <citation type="submission" date="2019-07" db="EMBL/GenBank/DDBJ databases">
        <title>Tepidimonas thermarum AA-1 draft genome.</title>
        <authorList>
            <person name="Da Costa M.S."/>
            <person name="Froufe H.J.C."/>
            <person name="Egas C."/>
            <person name="Albuquerque L."/>
        </authorList>
    </citation>
    <scope>NUCLEOTIDE SEQUENCE [LARGE SCALE GENOMIC DNA]</scope>
    <source>
        <strain evidence="9 10">AA-1</strain>
    </source>
</reference>
<dbReference type="GO" id="GO:0046872">
    <property type="term" value="F:metal ion binding"/>
    <property type="evidence" value="ECO:0007669"/>
    <property type="project" value="UniProtKB-KW"/>
</dbReference>
<feature type="binding site" evidence="7">
    <location>
        <position position="66"/>
    </location>
    <ligand>
        <name>Zn(2+)</name>
        <dbReference type="ChEBI" id="CHEBI:29105"/>
        <label>2</label>
    </ligand>
</feature>
<feature type="domain" description="Metallo-beta-lactamase" evidence="8">
    <location>
        <begin position="21"/>
        <end position="178"/>
    </location>
</feature>
<dbReference type="SMART" id="SM00849">
    <property type="entry name" value="Lactamase_B"/>
    <property type="match status" value="1"/>
</dbReference>
<dbReference type="HAMAP" id="MF_01374">
    <property type="entry name" value="Glyoxalase_2"/>
    <property type="match status" value="1"/>
</dbReference>
<keyword evidence="10" id="KW-1185">Reference proteome</keyword>
<evidence type="ECO:0000256" key="2">
    <source>
        <dbReference type="ARBA" id="ARBA00004963"/>
    </source>
</evidence>
<dbReference type="EC" id="3.1.2.6" evidence="7"/>
<evidence type="ECO:0000256" key="4">
    <source>
        <dbReference type="ARBA" id="ARBA00022723"/>
    </source>
</evidence>
<evidence type="ECO:0000259" key="8">
    <source>
        <dbReference type="SMART" id="SM00849"/>
    </source>
</evidence>
<gene>
    <name evidence="7 9" type="primary">gloB</name>
    <name evidence="9" type="ORF">Tther_00545</name>
</gene>
<feature type="binding site" evidence="7">
    <location>
        <position position="178"/>
    </location>
    <ligand>
        <name>Zn(2+)</name>
        <dbReference type="ChEBI" id="CHEBI:29105"/>
        <label>2</label>
    </ligand>
</feature>
<comment type="cofactor">
    <cofactor evidence="7">
        <name>Zn(2+)</name>
        <dbReference type="ChEBI" id="CHEBI:29105"/>
    </cofactor>
    <text evidence="7">Binds 2 Zn(2+) ions per subunit.</text>
</comment>
<dbReference type="InterPro" id="IPR036866">
    <property type="entry name" value="RibonucZ/Hydroxyglut_hydro"/>
</dbReference>
<dbReference type="PIRSF" id="PIRSF005457">
    <property type="entry name" value="Glx"/>
    <property type="match status" value="1"/>
</dbReference>
<dbReference type="UniPathway" id="UPA00619">
    <property type="reaction ID" value="UER00676"/>
</dbReference>
<dbReference type="InterPro" id="IPR032282">
    <property type="entry name" value="HAGH_C"/>
</dbReference>
<organism evidence="9 10">
    <name type="scientific">Tepidimonas thermarum</name>
    <dbReference type="NCBI Taxonomy" id="335431"/>
    <lineage>
        <taxon>Bacteria</taxon>
        <taxon>Pseudomonadati</taxon>
        <taxon>Pseudomonadota</taxon>
        <taxon>Betaproteobacteria</taxon>
        <taxon>Burkholderiales</taxon>
        <taxon>Tepidimonas</taxon>
    </lineage>
</organism>
<evidence type="ECO:0000256" key="1">
    <source>
        <dbReference type="ARBA" id="ARBA00001623"/>
    </source>
</evidence>
<accession>A0A554X602</accession>
<keyword evidence="5 7" id="KW-0378">Hydrolase</keyword>
<dbReference type="InterPro" id="IPR050110">
    <property type="entry name" value="Glyoxalase_II_hydrolase"/>
</dbReference>
<dbReference type="Proteomes" id="UP000318542">
    <property type="component" value="Unassembled WGS sequence"/>
</dbReference>
<evidence type="ECO:0000256" key="7">
    <source>
        <dbReference type="HAMAP-Rule" id="MF_01374"/>
    </source>
</evidence>
<dbReference type="Pfam" id="PF16123">
    <property type="entry name" value="HAGH_C"/>
    <property type="match status" value="1"/>
</dbReference>
<comment type="subunit">
    <text evidence="7">Monomer.</text>
</comment>
<evidence type="ECO:0000256" key="5">
    <source>
        <dbReference type="ARBA" id="ARBA00022801"/>
    </source>
</evidence>
<dbReference type="RefSeq" id="WP_246098881.1">
    <property type="nucleotide sequence ID" value="NZ_VJOL01000006.1"/>
</dbReference>
<feature type="binding site" evidence="7">
    <location>
        <position position="67"/>
    </location>
    <ligand>
        <name>Zn(2+)</name>
        <dbReference type="ChEBI" id="CHEBI:29105"/>
        <label>2</label>
    </ligand>
</feature>
<feature type="binding site" evidence="7">
    <location>
        <position position="140"/>
    </location>
    <ligand>
        <name>Zn(2+)</name>
        <dbReference type="ChEBI" id="CHEBI:29105"/>
        <label>2</label>
    </ligand>
</feature>
<comment type="similarity">
    <text evidence="3 7">Belongs to the metallo-beta-lactamase superfamily. Glyoxalase II family.</text>
</comment>
<dbReference type="PANTHER" id="PTHR43705">
    <property type="entry name" value="HYDROXYACYLGLUTATHIONE HYDROLASE"/>
    <property type="match status" value="1"/>
</dbReference>
<evidence type="ECO:0000256" key="3">
    <source>
        <dbReference type="ARBA" id="ARBA00006759"/>
    </source>
</evidence>
<evidence type="ECO:0000313" key="9">
    <source>
        <dbReference type="EMBL" id="TSE31262.1"/>
    </source>
</evidence>
<comment type="function">
    <text evidence="7">Thiolesterase that catalyzes the hydrolysis of S-D-lactoyl-glutathione to form glutathione and D-lactic acid.</text>
</comment>
<dbReference type="Pfam" id="PF00753">
    <property type="entry name" value="Lactamase_B"/>
    <property type="match status" value="1"/>
</dbReference>
<feature type="binding site" evidence="7">
    <location>
        <position position="140"/>
    </location>
    <ligand>
        <name>Zn(2+)</name>
        <dbReference type="ChEBI" id="CHEBI:29105"/>
        <label>1</label>
    </ligand>
</feature>
<keyword evidence="6 7" id="KW-0862">Zinc</keyword>
<feature type="binding site" evidence="7">
    <location>
        <position position="64"/>
    </location>
    <ligand>
        <name>Zn(2+)</name>
        <dbReference type="ChEBI" id="CHEBI:29105"/>
        <label>1</label>
    </ligand>
</feature>
<comment type="caution">
    <text evidence="9">The sequence shown here is derived from an EMBL/GenBank/DDBJ whole genome shotgun (WGS) entry which is preliminary data.</text>
</comment>
<dbReference type="GO" id="GO:0019243">
    <property type="term" value="P:methylglyoxal catabolic process to D-lactate via S-lactoyl-glutathione"/>
    <property type="evidence" value="ECO:0007669"/>
    <property type="project" value="UniProtKB-UniRule"/>
</dbReference>
<sequence length="266" mass="28606">MVSSATAAGPLTVEPLGALSDNYIWLVHDGRCAWVVDPGDDAPVRRALQQRGLTLQGIWITHHHADHVGGVAALRAATGCRVVGPAGEALPEPVEPVGDGDAVQALGHTWRVLAVPGHTAGHVAYVNEAPAGPRWLFCGDTLFSGGCGRLFEGTPAQMLASLDRLAALPDDTRVCCAHEYTLSNLRFAHVVEPGNPDLAAYTQACEARRARGAPTLPSTIGTERRINPFLRCREPAVRQAIRHRNPAANSDVEIFATLRRWKDDFR</sequence>
<comment type="pathway">
    <text evidence="2 7">Secondary metabolite metabolism; methylglyoxal degradation; (R)-lactate from methylglyoxal: step 2/2.</text>
</comment>
<dbReference type="EMBL" id="VJOL01000006">
    <property type="protein sequence ID" value="TSE31262.1"/>
    <property type="molecule type" value="Genomic_DNA"/>
</dbReference>
<dbReference type="SUPFAM" id="SSF56281">
    <property type="entry name" value="Metallo-hydrolase/oxidoreductase"/>
    <property type="match status" value="1"/>
</dbReference>
<feature type="binding site" evidence="7">
    <location>
        <position position="118"/>
    </location>
    <ligand>
        <name>Zn(2+)</name>
        <dbReference type="ChEBI" id="CHEBI:29105"/>
        <label>1</label>
    </ligand>
</feature>
<dbReference type="PANTHER" id="PTHR43705:SF1">
    <property type="entry name" value="HYDROXYACYLGLUTATHIONE HYDROLASE GLOB"/>
    <property type="match status" value="1"/>
</dbReference>
<dbReference type="CDD" id="cd07723">
    <property type="entry name" value="hydroxyacylglutathione_hydrolase_MBL-fold"/>
    <property type="match status" value="1"/>
</dbReference>
<dbReference type="InterPro" id="IPR035680">
    <property type="entry name" value="Clx_II_MBL"/>
</dbReference>
<dbReference type="GO" id="GO:0004416">
    <property type="term" value="F:hydroxyacylglutathione hydrolase activity"/>
    <property type="evidence" value="ECO:0007669"/>
    <property type="project" value="UniProtKB-UniRule"/>
</dbReference>
<name>A0A554X602_9BURK</name>
<comment type="catalytic activity">
    <reaction evidence="1 7">
        <text>an S-(2-hydroxyacyl)glutathione + H2O = a 2-hydroxy carboxylate + glutathione + H(+)</text>
        <dbReference type="Rhea" id="RHEA:21864"/>
        <dbReference type="ChEBI" id="CHEBI:15377"/>
        <dbReference type="ChEBI" id="CHEBI:15378"/>
        <dbReference type="ChEBI" id="CHEBI:57925"/>
        <dbReference type="ChEBI" id="CHEBI:58896"/>
        <dbReference type="ChEBI" id="CHEBI:71261"/>
        <dbReference type="EC" id="3.1.2.6"/>
    </reaction>
</comment>
<protein>
    <recommendedName>
        <fullName evidence="7">Hydroxyacylglutathione hydrolase</fullName>
        <ecNumber evidence="7">3.1.2.6</ecNumber>
    </recommendedName>
    <alternativeName>
        <fullName evidence="7">Glyoxalase II</fullName>
        <shortName evidence="7">Glx II</shortName>
    </alternativeName>
</protein>
<dbReference type="AlphaFoldDB" id="A0A554X602"/>
<keyword evidence="4 7" id="KW-0479">Metal-binding</keyword>